<dbReference type="EC" id="6.3.4.2" evidence="3"/>
<evidence type="ECO:0000256" key="4">
    <source>
        <dbReference type="ARBA" id="ARBA00022598"/>
    </source>
</evidence>
<evidence type="ECO:0000256" key="7">
    <source>
        <dbReference type="ARBA" id="ARBA00022962"/>
    </source>
</evidence>
<dbReference type="GO" id="GO:0044210">
    <property type="term" value="P:'de novo' CTP biosynthetic process"/>
    <property type="evidence" value="ECO:0007669"/>
    <property type="project" value="UniProtKB-UniPathway"/>
</dbReference>
<dbReference type="UniPathway" id="UPA00159">
    <property type="reaction ID" value="UER00277"/>
</dbReference>
<evidence type="ECO:0000256" key="2">
    <source>
        <dbReference type="ARBA" id="ARBA00007533"/>
    </source>
</evidence>
<sequence>MLDGKNKTLRIGLAGDYDAGVIAHQAIPLALDMAADVVSLRVQHQWLPTADIGNGEILAGLDGIWCVPASPYRDMQGALTAIRFAREQQIPFLGTCGGFQHALIEYARNRLSWLQADHGETSPDSPHAIITPLSCSLVETTASIHLLPGSLIAQAYGMLEIAECYRCSYGLRPELEAAMFGDTLKISGRGPEGEIRSVELQDHPFFVATLFQPERAAMQGTLPALVAAFVKACALGSEGVYP</sequence>
<keyword evidence="7" id="KW-0315">Glutamine amidotransferase</keyword>
<evidence type="ECO:0000256" key="1">
    <source>
        <dbReference type="ARBA" id="ARBA00005171"/>
    </source>
</evidence>
<evidence type="ECO:0000256" key="5">
    <source>
        <dbReference type="ARBA" id="ARBA00022741"/>
    </source>
</evidence>
<dbReference type="RefSeq" id="WP_122317538.1">
    <property type="nucleotide sequence ID" value="NZ_RBRE01000079.1"/>
</dbReference>
<dbReference type="PANTHER" id="PTHR11550:SF0">
    <property type="entry name" value="CTP SYNTHASE-RELATED"/>
    <property type="match status" value="1"/>
</dbReference>
<keyword evidence="8" id="KW-0665">Pyrimidine biosynthesis</keyword>
<dbReference type="InterPro" id="IPR029062">
    <property type="entry name" value="Class_I_gatase-like"/>
</dbReference>
<evidence type="ECO:0000256" key="8">
    <source>
        <dbReference type="ARBA" id="ARBA00022975"/>
    </source>
</evidence>
<dbReference type="GO" id="GO:0042802">
    <property type="term" value="F:identical protein binding"/>
    <property type="evidence" value="ECO:0007669"/>
    <property type="project" value="TreeGrafter"/>
</dbReference>
<dbReference type="EMBL" id="RBRE01000079">
    <property type="protein sequence ID" value="RMQ42682.1"/>
    <property type="molecule type" value="Genomic_DNA"/>
</dbReference>
<dbReference type="InterPro" id="IPR004468">
    <property type="entry name" value="CTP_synthase"/>
</dbReference>
<gene>
    <name evidence="11" type="ORF">ALQ04_03557</name>
</gene>
<dbReference type="GO" id="GO:0019856">
    <property type="term" value="P:pyrimidine nucleobase biosynthetic process"/>
    <property type="evidence" value="ECO:0007669"/>
    <property type="project" value="TreeGrafter"/>
</dbReference>
<keyword evidence="6" id="KW-0067">ATP-binding</keyword>
<keyword evidence="4" id="KW-0436">Ligase</keyword>
<dbReference type="GO" id="GO:0005829">
    <property type="term" value="C:cytosol"/>
    <property type="evidence" value="ECO:0007669"/>
    <property type="project" value="TreeGrafter"/>
</dbReference>
<feature type="domain" description="Glutamine amidotransferase" evidence="10">
    <location>
        <begin position="68"/>
        <end position="122"/>
    </location>
</feature>
<proteinExistence type="inferred from homology"/>
<evidence type="ECO:0000256" key="6">
    <source>
        <dbReference type="ARBA" id="ARBA00022840"/>
    </source>
</evidence>
<evidence type="ECO:0000256" key="3">
    <source>
        <dbReference type="ARBA" id="ARBA00012291"/>
    </source>
</evidence>
<evidence type="ECO:0000256" key="9">
    <source>
        <dbReference type="ARBA" id="ARBA00047781"/>
    </source>
</evidence>
<organism evidence="11 12">
    <name type="scientific">Pseudomonas cichorii</name>
    <dbReference type="NCBI Taxonomy" id="36746"/>
    <lineage>
        <taxon>Bacteria</taxon>
        <taxon>Pseudomonadati</taxon>
        <taxon>Pseudomonadota</taxon>
        <taxon>Gammaproteobacteria</taxon>
        <taxon>Pseudomonadales</taxon>
        <taxon>Pseudomonadaceae</taxon>
        <taxon>Pseudomonas</taxon>
    </lineage>
</organism>
<keyword evidence="5" id="KW-0547">Nucleotide-binding</keyword>
<comment type="similarity">
    <text evidence="2">Belongs to the CTP synthase family.</text>
</comment>
<evidence type="ECO:0000313" key="12">
    <source>
        <dbReference type="Proteomes" id="UP000277236"/>
    </source>
</evidence>
<dbReference type="Pfam" id="PF00117">
    <property type="entry name" value="GATase"/>
    <property type="match status" value="1"/>
</dbReference>
<name>A0A3M4LMG2_PSECI</name>
<accession>A0A3M4LMG2</accession>
<reference evidence="11 12" key="1">
    <citation type="submission" date="2018-08" db="EMBL/GenBank/DDBJ databases">
        <title>Recombination of ecologically and evolutionarily significant loci maintains genetic cohesion in the Pseudomonas syringae species complex.</title>
        <authorList>
            <person name="Dillon M."/>
            <person name="Thakur S."/>
            <person name="Almeida R.N.D."/>
            <person name="Weir B.S."/>
            <person name="Guttman D.S."/>
        </authorList>
    </citation>
    <scope>NUCLEOTIDE SEQUENCE [LARGE SCALE GENOMIC DNA]</scope>
    <source>
        <strain evidence="11 12">ICMP 3353</strain>
    </source>
</reference>
<dbReference type="SUPFAM" id="SSF52317">
    <property type="entry name" value="Class I glutamine amidotransferase-like"/>
    <property type="match status" value="1"/>
</dbReference>
<dbReference type="PANTHER" id="PTHR11550">
    <property type="entry name" value="CTP SYNTHASE"/>
    <property type="match status" value="1"/>
</dbReference>
<dbReference type="Gene3D" id="3.40.50.880">
    <property type="match status" value="1"/>
</dbReference>
<dbReference type="GO" id="GO:0005524">
    <property type="term" value="F:ATP binding"/>
    <property type="evidence" value="ECO:0007669"/>
    <property type="project" value="UniProtKB-KW"/>
</dbReference>
<dbReference type="Proteomes" id="UP000277236">
    <property type="component" value="Unassembled WGS sequence"/>
</dbReference>
<comment type="catalytic activity">
    <reaction evidence="9">
        <text>UTP + L-glutamine + ATP + H2O = CTP + L-glutamate + ADP + phosphate + 2 H(+)</text>
        <dbReference type="Rhea" id="RHEA:26426"/>
        <dbReference type="ChEBI" id="CHEBI:15377"/>
        <dbReference type="ChEBI" id="CHEBI:15378"/>
        <dbReference type="ChEBI" id="CHEBI:29985"/>
        <dbReference type="ChEBI" id="CHEBI:30616"/>
        <dbReference type="ChEBI" id="CHEBI:37563"/>
        <dbReference type="ChEBI" id="CHEBI:43474"/>
        <dbReference type="ChEBI" id="CHEBI:46398"/>
        <dbReference type="ChEBI" id="CHEBI:58359"/>
        <dbReference type="ChEBI" id="CHEBI:456216"/>
        <dbReference type="EC" id="6.3.4.2"/>
    </reaction>
</comment>
<evidence type="ECO:0000313" key="11">
    <source>
        <dbReference type="EMBL" id="RMQ42682.1"/>
    </source>
</evidence>
<dbReference type="InterPro" id="IPR017926">
    <property type="entry name" value="GATASE"/>
</dbReference>
<protein>
    <recommendedName>
        <fullName evidence="3">CTP synthase (glutamine hydrolyzing)</fullName>
        <ecNumber evidence="3">6.3.4.2</ecNumber>
    </recommendedName>
</protein>
<dbReference type="AlphaFoldDB" id="A0A3M4LMG2"/>
<dbReference type="NCBIfam" id="NF004836">
    <property type="entry name" value="PRK06186.1"/>
    <property type="match status" value="1"/>
</dbReference>
<comment type="pathway">
    <text evidence="1">Pyrimidine metabolism; CTP biosynthesis via de novo pathway; CTP from UDP: step 2/2.</text>
</comment>
<dbReference type="GO" id="GO:0003883">
    <property type="term" value="F:CTP synthase activity"/>
    <property type="evidence" value="ECO:0007669"/>
    <property type="project" value="UniProtKB-EC"/>
</dbReference>
<dbReference type="OrthoDB" id="3286005at2"/>
<comment type="caution">
    <text evidence="11">The sequence shown here is derived from an EMBL/GenBank/DDBJ whole genome shotgun (WGS) entry which is preliminary data.</text>
</comment>
<evidence type="ECO:0000259" key="10">
    <source>
        <dbReference type="Pfam" id="PF00117"/>
    </source>
</evidence>